<reference evidence="1 2" key="1">
    <citation type="submission" date="2018-10" db="EMBL/GenBank/DDBJ databases">
        <title>Genomic Encyclopedia of Archaeal and Bacterial Type Strains, Phase II (KMG-II): from individual species to whole genera.</title>
        <authorList>
            <person name="Goeker M."/>
        </authorList>
    </citation>
    <scope>NUCLEOTIDE SEQUENCE [LARGE SCALE GENOMIC DNA]</scope>
    <source>
        <strain evidence="1 2">DSM 11927</strain>
    </source>
</reference>
<accession>A0A495RAI9</accession>
<proteinExistence type="predicted"/>
<keyword evidence="2" id="KW-1185">Reference proteome</keyword>
<dbReference type="Gene3D" id="1.10.10.10">
    <property type="entry name" value="Winged helix-like DNA-binding domain superfamily/Winged helix DNA-binding domain"/>
    <property type="match status" value="1"/>
</dbReference>
<evidence type="ECO:0000313" key="2">
    <source>
        <dbReference type="Proteomes" id="UP000268233"/>
    </source>
</evidence>
<dbReference type="EMBL" id="RBWW01000001">
    <property type="protein sequence ID" value="RKS84074.1"/>
    <property type="molecule type" value="Genomic_DNA"/>
</dbReference>
<gene>
    <name evidence="1" type="ORF">BDK61_3474</name>
</gene>
<evidence type="ECO:0000313" key="1">
    <source>
        <dbReference type="EMBL" id="RKS84074.1"/>
    </source>
</evidence>
<comment type="caution">
    <text evidence="1">The sequence shown here is derived from an EMBL/GenBank/DDBJ whole genome shotgun (WGS) entry which is preliminary data.</text>
</comment>
<dbReference type="Proteomes" id="UP000268233">
    <property type="component" value="Unassembled WGS sequence"/>
</dbReference>
<dbReference type="RefSeq" id="WP_244209821.1">
    <property type="nucleotide sequence ID" value="NZ_RBWW01000001.1"/>
</dbReference>
<dbReference type="InterPro" id="IPR036388">
    <property type="entry name" value="WH-like_DNA-bd_sf"/>
</dbReference>
<organism evidence="1 2">
    <name type="scientific">Haloarcula quadrata</name>
    <dbReference type="NCBI Taxonomy" id="182779"/>
    <lineage>
        <taxon>Archaea</taxon>
        <taxon>Methanobacteriati</taxon>
        <taxon>Methanobacteriota</taxon>
        <taxon>Stenosarchaea group</taxon>
        <taxon>Halobacteria</taxon>
        <taxon>Halobacteriales</taxon>
        <taxon>Haloarculaceae</taxon>
        <taxon>Haloarcula</taxon>
    </lineage>
</organism>
<sequence length="115" mass="13191">MIGKKSASWMNQIDERIMEWIRENGFASPSILSRERGFDVSSGYIRDRCRWLQYAGLLAPVSGDLYDLTSEGILYLKGELDASHYPRPTPSKVFEDRYATPPDWVEAGVKFTIRL</sequence>
<dbReference type="AlphaFoldDB" id="A0A495RAI9"/>
<name>A0A495RAI9_9EURY</name>
<protein>
    <submittedName>
        <fullName evidence="1">Uncharacterized protein</fullName>
    </submittedName>
</protein>